<dbReference type="Proteomes" id="UP000829116">
    <property type="component" value="Chromosome"/>
</dbReference>
<accession>A0A9Q8PZD0</accession>
<dbReference type="GO" id="GO:0043709">
    <property type="term" value="P:cell adhesion involved in single-species biofilm formation"/>
    <property type="evidence" value="ECO:0007669"/>
    <property type="project" value="TreeGrafter"/>
</dbReference>
<evidence type="ECO:0000313" key="8">
    <source>
        <dbReference type="Proteomes" id="UP000829116"/>
    </source>
</evidence>
<protein>
    <submittedName>
        <fullName evidence="7">Fimbrial protein</fullName>
    </submittedName>
</protein>
<gene>
    <name evidence="7" type="ORF">MNY72_11865</name>
</gene>
<dbReference type="GO" id="GO:0009289">
    <property type="term" value="C:pilus"/>
    <property type="evidence" value="ECO:0007669"/>
    <property type="project" value="UniProtKB-SubCell"/>
</dbReference>
<evidence type="ECO:0000313" key="7">
    <source>
        <dbReference type="EMBL" id="UNH30038.1"/>
    </source>
</evidence>
<dbReference type="InterPro" id="IPR000259">
    <property type="entry name" value="Adhesion_dom_fimbrial"/>
</dbReference>
<dbReference type="SUPFAM" id="SSF49401">
    <property type="entry name" value="Bacterial adhesins"/>
    <property type="match status" value="2"/>
</dbReference>
<reference evidence="7" key="1">
    <citation type="submission" date="2022-03" db="EMBL/GenBank/DDBJ databases">
        <title>ESBL-producing Moellerella wisconsensis and Escherichia marmotae isolated from wild game meat.</title>
        <authorList>
            <person name="Biggel M."/>
        </authorList>
    </citation>
    <scope>NUCLEOTIDE SEQUENCE</scope>
    <source>
        <strain evidence="7">W51</strain>
    </source>
</reference>
<comment type="subcellular location">
    <subcellularLocation>
        <location evidence="1">Fimbrium</location>
    </subcellularLocation>
</comment>
<dbReference type="Pfam" id="PF00419">
    <property type="entry name" value="Fimbrial"/>
    <property type="match status" value="1"/>
</dbReference>
<feature type="domain" description="Fimbrial-type adhesion" evidence="5">
    <location>
        <begin position="175"/>
        <end position="311"/>
    </location>
</feature>
<dbReference type="PANTHER" id="PTHR33420:SF31">
    <property type="entry name" value="TYPE 1 FIMBRIN D-MANNOSE SPECIFIC ADHESIN"/>
    <property type="match status" value="1"/>
</dbReference>
<organism evidence="7 8">
    <name type="scientific">Moellerella wisconsensis</name>
    <dbReference type="NCBI Taxonomy" id="158849"/>
    <lineage>
        <taxon>Bacteria</taxon>
        <taxon>Pseudomonadati</taxon>
        <taxon>Pseudomonadota</taxon>
        <taxon>Gammaproteobacteria</taxon>
        <taxon>Enterobacterales</taxon>
        <taxon>Morganellaceae</taxon>
        <taxon>Moellerella</taxon>
    </lineage>
</organism>
<feature type="signal peptide" evidence="4">
    <location>
        <begin position="1"/>
        <end position="18"/>
    </location>
</feature>
<dbReference type="EMBL" id="CP093245">
    <property type="protein sequence ID" value="UNH30038.1"/>
    <property type="molecule type" value="Genomic_DNA"/>
</dbReference>
<dbReference type="InterPro" id="IPR050263">
    <property type="entry name" value="Bact_Fimbrial_Adh_Pro"/>
</dbReference>
<evidence type="ECO:0000256" key="2">
    <source>
        <dbReference type="ARBA" id="ARBA00022729"/>
    </source>
</evidence>
<sequence>MKKIIFFLFIFTCCNAQAYVCKNMQTGEWIDDGSQTIRVPIDSNLSDSENIFANVGDYFSCKNDLPSSYVDYLEVESNGIHLGDKLKAQRFSGGIYVNDSRHLAPNYSKINVFSLHDGDWHPIDIDMFFQTPSVLGPYLVIEPGDVLMKINLFKYSEPRAKDEYFTWTFVAANRAILVTGTCEINNNQLIDVDFGEVNKTSIATTGSNTRYQINKELEYDCQDRSVNKNIKISLSATPASFSNTAFETTTAGLGVEMYHDGKVIAPFSGFNSRLRNGLGRDTVTFTLVKKNNPSPTDLQEGDFVANASLIISLP</sequence>
<proteinExistence type="predicted"/>
<dbReference type="PANTHER" id="PTHR33420">
    <property type="entry name" value="FIMBRIAL SUBUNIT ELFA-RELATED"/>
    <property type="match status" value="1"/>
</dbReference>
<feature type="chain" id="PRO_5040271455" evidence="4">
    <location>
        <begin position="19"/>
        <end position="314"/>
    </location>
</feature>
<dbReference type="AlphaFoldDB" id="A0A9Q8PZD0"/>
<evidence type="ECO:0000259" key="5">
    <source>
        <dbReference type="Pfam" id="PF00419"/>
    </source>
</evidence>
<evidence type="ECO:0000256" key="4">
    <source>
        <dbReference type="SAM" id="SignalP"/>
    </source>
</evidence>
<keyword evidence="3" id="KW-0281">Fimbrium</keyword>
<keyword evidence="2 4" id="KW-0732">Signal</keyword>
<feature type="domain" description="FimH mannose-binding" evidence="6">
    <location>
        <begin position="21"/>
        <end position="167"/>
    </location>
</feature>
<dbReference type="Gene3D" id="2.60.40.1090">
    <property type="entry name" value="Fimbrial-type adhesion domain"/>
    <property type="match status" value="2"/>
</dbReference>
<dbReference type="RefSeq" id="WP_241541891.1">
    <property type="nucleotide sequence ID" value="NZ_CAWQWN010000001.1"/>
</dbReference>
<evidence type="ECO:0000259" key="6">
    <source>
        <dbReference type="Pfam" id="PF09160"/>
    </source>
</evidence>
<dbReference type="InterPro" id="IPR008966">
    <property type="entry name" value="Adhesion_dom_sf"/>
</dbReference>
<dbReference type="InterPro" id="IPR015243">
    <property type="entry name" value="FimH_man-bd"/>
</dbReference>
<dbReference type="Pfam" id="PF09160">
    <property type="entry name" value="FimH_man-bind"/>
    <property type="match status" value="1"/>
</dbReference>
<evidence type="ECO:0000256" key="3">
    <source>
        <dbReference type="ARBA" id="ARBA00023263"/>
    </source>
</evidence>
<evidence type="ECO:0000256" key="1">
    <source>
        <dbReference type="ARBA" id="ARBA00004561"/>
    </source>
</evidence>
<name>A0A9Q8PZD0_9GAMM</name>
<dbReference type="InterPro" id="IPR036937">
    <property type="entry name" value="Adhesion_dom_fimbrial_sf"/>
</dbReference>